<gene>
    <name evidence="2" type="ORF">BI350_10700</name>
</gene>
<dbReference type="KEGG" id="surl:BI350_10700"/>
<dbReference type="PANTHER" id="PTHR33594:SF1">
    <property type="entry name" value="HD_PDEASE DOMAIN-CONTAINING PROTEIN"/>
    <property type="match status" value="1"/>
</dbReference>
<sequence>MESIIQSCREMAYQVYSKFDASHDMQHIDRVLGNAKKISAAEPQADEFIVELGVLLHDIDDPKYLSKGNPTAKDILEVHELDAAVISEILTCIAAVSFSGGNEQELPSIEAAIMRDADRLDAIGAIGIARAFAFGGAKGRKLYDLSEVPRDEMTENEYRKKEVATVTHFYEKLLKIKGLMVTAEGKRLAQERHDFMESFLRQLYHEVD</sequence>
<dbReference type="AlphaFoldDB" id="A0A1D8JGW1"/>
<feature type="domain" description="HD/PDEase" evidence="1">
    <location>
        <begin position="20"/>
        <end position="132"/>
    </location>
</feature>
<dbReference type="Pfam" id="PF01966">
    <property type="entry name" value="HD"/>
    <property type="match status" value="1"/>
</dbReference>
<keyword evidence="3" id="KW-1185">Reference proteome</keyword>
<evidence type="ECO:0000313" key="2">
    <source>
        <dbReference type="EMBL" id="AOV07959.1"/>
    </source>
</evidence>
<name>A0A1D8JGW1_9BACL</name>
<organism evidence="2 3">
    <name type="scientific">Sporosarcina ureilytica</name>
    <dbReference type="NCBI Taxonomy" id="298596"/>
    <lineage>
        <taxon>Bacteria</taxon>
        <taxon>Bacillati</taxon>
        <taxon>Bacillota</taxon>
        <taxon>Bacilli</taxon>
        <taxon>Bacillales</taxon>
        <taxon>Caryophanaceae</taxon>
        <taxon>Sporosarcina</taxon>
    </lineage>
</organism>
<dbReference type="RefSeq" id="WP_075528107.1">
    <property type="nucleotide sequence ID" value="NZ_CP017560.1"/>
</dbReference>
<dbReference type="PANTHER" id="PTHR33594">
    <property type="entry name" value="SUPERFAMILY HYDROLASE, PUTATIVE (AFU_ORTHOLOGUE AFUA_1G03035)-RELATED"/>
    <property type="match status" value="1"/>
</dbReference>
<evidence type="ECO:0000259" key="1">
    <source>
        <dbReference type="SMART" id="SM00471"/>
    </source>
</evidence>
<dbReference type="SUPFAM" id="SSF109604">
    <property type="entry name" value="HD-domain/PDEase-like"/>
    <property type="match status" value="1"/>
</dbReference>
<dbReference type="CDD" id="cd00077">
    <property type="entry name" value="HDc"/>
    <property type="match status" value="1"/>
</dbReference>
<dbReference type="InterPro" id="IPR006674">
    <property type="entry name" value="HD_domain"/>
</dbReference>
<evidence type="ECO:0000313" key="3">
    <source>
        <dbReference type="Proteomes" id="UP000185746"/>
    </source>
</evidence>
<dbReference type="Proteomes" id="UP000185746">
    <property type="component" value="Chromosome"/>
</dbReference>
<proteinExistence type="predicted"/>
<dbReference type="EMBL" id="CP017560">
    <property type="protein sequence ID" value="AOV07959.1"/>
    <property type="molecule type" value="Genomic_DNA"/>
</dbReference>
<dbReference type="SMART" id="SM00471">
    <property type="entry name" value="HDc"/>
    <property type="match status" value="1"/>
</dbReference>
<reference evidence="2 3" key="1">
    <citation type="submission" date="2016-09" db="EMBL/GenBank/DDBJ databases">
        <title>Complete genome sequence of the Lysinibacillus sphaericus LMG 22257, a specie of Bacillus with ureolytic activity that can effectively biodeposit calcium carbonate.</title>
        <authorList>
            <person name="Yan W."/>
        </authorList>
    </citation>
    <scope>NUCLEOTIDE SEQUENCE [LARGE SCALE GENOMIC DNA]</scope>
    <source>
        <strain evidence="2 3">LMG 22257</strain>
    </source>
</reference>
<dbReference type="InterPro" id="IPR003607">
    <property type="entry name" value="HD/PDEase_dom"/>
</dbReference>
<keyword evidence="2" id="KW-0378">Hydrolase</keyword>
<protein>
    <submittedName>
        <fullName evidence="2">Phosphohydrolase</fullName>
    </submittedName>
</protein>
<dbReference type="GO" id="GO:0016787">
    <property type="term" value="F:hydrolase activity"/>
    <property type="evidence" value="ECO:0007669"/>
    <property type="project" value="UniProtKB-KW"/>
</dbReference>
<accession>A0A1D8JGW1</accession>
<dbReference type="Gene3D" id="1.10.3210.50">
    <property type="match status" value="1"/>
</dbReference>